<comment type="caution">
    <text evidence="1">The sequence shown here is derived from an EMBL/GenBank/DDBJ whole genome shotgun (WGS) entry which is preliminary data.</text>
</comment>
<dbReference type="AlphaFoldDB" id="A0A811Z0M8"/>
<dbReference type="EMBL" id="CAJHUB010000754">
    <property type="protein sequence ID" value="CAD7682351.1"/>
    <property type="molecule type" value="Genomic_DNA"/>
</dbReference>
<dbReference type="SUPFAM" id="SSF50729">
    <property type="entry name" value="PH domain-like"/>
    <property type="match status" value="1"/>
</dbReference>
<dbReference type="InterPro" id="IPR011993">
    <property type="entry name" value="PH-like_dom_sf"/>
</dbReference>
<accession>A0A811Z0M8</accession>
<evidence type="ECO:0000313" key="2">
    <source>
        <dbReference type="Proteomes" id="UP000645828"/>
    </source>
</evidence>
<reference evidence="1" key="1">
    <citation type="submission" date="2020-12" db="EMBL/GenBank/DDBJ databases">
        <authorList>
            <consortium name="Molecular Ecology Group"/>
        </authorList>
    </citation>
    <scope>NUCLEOTIDE SEQUENCE</scope>
    <source>
        <strain evidence="1">TBG_1078</strain>
    </source>
</reference>
<evidence type="ECO:0000313" key="1">
    <source>
        <dbReference type="EMBL" id="CAD7682351.1"/>
    </source>
</evidence>
<gene>
    <name evidence="1" type="ORF">NYPRO_LOCUS15143</name>
</gene>
<proteinExistence type="predicted"/>
<keyword evidence="2" id="KW-1185">Reference proteome</keyword>
<dbReference type="Gene3D" id="2.30.29.30">
    <property type="entry name" value="Pleckstrin-homology domain (PH domain)/Phosphotyrosine-binding domain (PTB)"/>
    <property type="match status" value="1"/>
</dbReference>
<dbReference type="Proteomes" id="UP000645828">
    <property type="component" value="Unassembled WGS sequence"/>
</dbReference>
<sequence length="168" mass="19221">MGKKNHFNSYLGFIKFWPLFGFSFSSGNSSLFGIDIVQNKPISSPFSTKTLEIQAEGRSNEYRAVIEVKEDTFYSKESKLFYKKEKGVGTLYLKPTVKMPGWFKTLLNVIPPNMPCIQTRKNNMLIVCVPHPHINEKDAIIPVTILVWVKIDEDAAKLHKILLEKKDV</sequence>
<name>A0A811Z0M8_NYCPR</name>
<organism evidence="1 2">
    <name type="scientific">Nyctereutes procyonoides</name>
    <name type="common">Raccoon dog</name>
    <name type="synonym">Canis procyonoides</name>
    <dbReference type="NCBI Taxonomy" id="34880"/>
    <lineage>
        <taxon>Eukaryota</taxon>
        <taxon>Metazoa</taxon>
        <taxon>Chordata</taxon>
        <taxon>Craniata</taxon>
        <taxon>Vertebrata</taxon>
        <taxon>Euteleostomi</taxon>
        <taxon>Mammalia</taxon>
        <taxon>Eutheria</taxon>
        <taxon>Laurasiatheria</taxon>
        <taxon>Carnivora</taxon>
        <taxon>Caniformia</taxon>
        <taxon>Canidae</taxon>
        <taxon>Nyctereutes</taxon>
    </lineage>
</organism>
<protein>
    <submittedName>
        <fullName evidence="1">(raccoon dog) hypothetical protein</fullName>
    </submittedName>
</protein>